<dbReference type="AlphaFoldDB" id="A0A1I7PHM7"/>
<reference evidence="1 2" key="1">
    <citation type="submission" date="2016-06" db="EMBL/GenBank/DDBJ databases">
        <title>Three novel species with peptidoglycan cell walls form the new genus Lacunisphaera gen. nov. in the family Opitutaceae of the verrucomicrobial subdivision 4.</title>
        <authorList>
            <person name="Rast P."/>
            <person name="Gloeckner I."/>
            <person name="Jogler M."/>
            <person name="Boedeker C."/>
            <person name="Jeske O."/>
            <person name="Wiegand S."/>
            <person name="Reinhardt R."/>
            <person name="Schumann P."/>
            <person name="Rohde M."/>
            <person name="Spring S."/>
            <person name="Gloeckner F.O."/>
            <person name="Jogler C."/>
        </authorList>
    </citation>
    <scope>NUCLEOTIDE SEQUENCE [LARGE SCALE GENOMIC DNA]</scope>
    <source>
        <strain evidence="1 2">IG16b</strain>
    </source>
</reference>
<dbReference type="InterPro" id="IPR009351">
    <property type="entry name" value="AlkZ-like"/>
</dbReference>
<protein>
    <recommendedName>
        <fullName evidence="3">Winged helix DNA-binding domain-containing protein</fullName>
    </recommendedName>
</protein>
<dbReference type="Proteomes" id="UP000095228">
    <property type="component" value="Chromosome"/>
</dbReference>
<sequence length="373" mass="41484">MTPLRLDPLTARRFQRRALLLDAPAPDVATALAHHGYIQIDPINVCGRMHDLILRNRVHAYPEGGLMRHLHGGDSLLPAAQRTAFEHHLPATGILVAFTTDAWPHLQAAMRERTRRSSAWSGRLTPKQKALAPHLLAEIAARGPLSSEDFADTGRSRSVWGAATVAKATLQKLFFHGRLLIARRGEGNRRYYDLPERVLPAPILAAPAPTPAESARWEVLLKLRQRRLTALKRTELPAVADLVQPITVEGCPPLYCLKSDLPLLAEISNLKSQISNEPPAVLLLAPLDPLIYDRRVTAALWNFTYTWEVYVPPAKRTRGYYALPVLAGTALVGHVDPKADRAARRLRIVSRSAPRRHPLTATVRAFARWLGLR</sequence>
<accession>A0A1I7PHM7</accession>
<dbReference type="Pfam" id="PF06224">
    <property type="entry name" value="AlkZ-like"/>
    <property type="match status" value="1"/>
</dbReference>
<dbReference type="STRING" id="1838286.Verru16b_00156"/>
<dbReference type="PATRIC" id="fig|1838286.3.peg.153"/>
<name>A0A1I7PHM7_9BACT</name>
<dbReference type="KEGG" id="obg:Verru16b_00156"/>
<gene>
    <name evidence="1" type="ORF">Verru16b_00156</name>
</gene>
<evidence type="ECO:0000313" key="2">
    <source>
        <dbReference type="Proteomes" id="UP000095228"/>
    </source>
</evidence>
<dbReference type="RefSeq" id="WP_069960504.1">
    <property type="nucleotide sequence ID" value="NZ_CP016094.1"/>
</dbReference>
<dbReference type="EMBL" id="CP016094">
    <property type="protein sequence ID" value="AOS43115.1"/>
    <property type="molecule type" value="Genomic_DNA"/>
</dbReference>
<evidence type="ECO:0000313" key="1">
    <source>
        <dbReference type="EMBL" id="AOS43115.1"/>
    </source>
</evidence>
<proteinExistence type="predicted"/>
<evidence type="ECO:0008006" key="3">
    <source>
        <dbReference type="Google" id="ProtNLM"/>
    </source>
</evidence>
<dbReference type="PANTHER" id="PTHR30528:SF0">
    <property type="entry name" value="CYTOPLASMIC PROTEIN"/>
    <property type="match status" value="1"/>
</dbReference>
<keyword evidence="2" id="KW-1185">Reference proteome</keyword>
<dbReference type="PANTHER" id="PTHR30528">
    <property type="entry name" value="CYTOPLASMIC PROTEIN"/>
    <property type="match status" value="1"/>
</dbReference>
<dbReference type="OrthoDB" id="9787207at2"/>
<organism evidence="1 2">
    <name type="scientific">Lacunisphaera limnophila</name>
    <dbReference type="NCBI Taxonomy" id="1838286"/>
    <lineage>
        <taxon>Bacteria</taxon>
        <taxon>Pseudomonadati</taxon>
        <taxon>Verrucomicrobiota</taxon>
        <taxon>Opitutia</taxon>
        <taxon>Opitutales</taxon>
        <taxon>Opitutaceae</taxon>
        <taxon>Lacunisphaera</taxon>
    </lineage>
</organism>